<protein>
    <submittedName>
        <fullName evidence="1">Uncharacterized protein</fullName>
    </submittedName>
</protein>
<organism evidence="1 2">
    <name type="scientific">Deinococcus gobiensis (strain DSM 21396 / JCM 16679 / CGMCC 1.7299 / I-0)</name>
    <dbReference type="NCBI Taxonomy" id="745776"/>
    <lineage>
        <taxon>Bacteria</taxon>
        <taxon>Thermotogati</taxon>
        <taxon>Deinococcota</taxon>
        <taxon>Deinococci</taxon>
        <taxon>Deinococcales</taxon>
        <taxon>Deinococcaceae</taxon>
        <taxon>Deinococcus</taxon>
    </lineage>
</organism>
<reference evidence="1 2" key="1">
    <citation type="journal article" date="2012" name="PLoS ONE">
        <title>Genome sequence and transcriptome analysis of the radioresistant bacterium Deinococcus gobiensis: insights into the extreme environmental adaptations.</title>
        <authorList>
            <person name="Yuan M."/>
            <person name="Chen M."/>
            <person name="Zhang W."/>
            <person name="Lu W."/>
            <person name="Wang J."/>
            <person name="Yang M."/>
            <person name="Zhao P."/>
            <person name="Tang R."/>
            <person name="Li X."/>
            <person name="Hao Y."/>
            <person name="Zhou Z."/>
            <person name="Zhan Y."/>
            <person name="Yu H."/>
            <person name="Teng C."/>
            <person name="Yan Y."/>
            <person name="Ping S."/>
            <person name="Wang Y."/>
            <person name="Lin M."/>
        </authorList>
    </citation>
    <scope>NUCLEOTIDE SEQUENCE [LARGE SCALE GENOMIC DNA]</scope>
    <source>
        <strain evidence="2">DSM 21396 / JCM 16679 / CGMCC 1.7299 / I-0</strain>
        <plasmid evidence="1">P2</plasmid>
    </source>
</reference>
<keyword evidence="2" id="KW-1185">Reference proteome</keyword>
<keyword evidence="1" id="KW-0614">Plasmid</keyword>
<proteinExistence type="predicted"/>
<evidence type="ECO:0000313" key="1">
    <source>
        <dbReference type="EMBL" id="AFD27541.1"/>
    </source>
</evidence>
<name>H8H1Z4_DEIGI</name>
<dbReference type="HOGENOM" id="CLU_2681611_0_0_0"/>
<dbReference type="AlphaFoldDB" id="H8H1Z4"/>
<dbReference type="PATRIC" id="fig|745776.4.peg.3617"/>
<dbReference type="Proteomes" id="UP000007575">
    <property type="component" value="Plasmid P2"/>
</dbReference>
<gene>
    <name evidence="1" type="ordered locus">DGo_PB0272</name>
</gene>
<accession>H8H1Z4</accession>
<evidence type="ECO:0000313" key="2">
    <source>
        <dbReference type="Proteomes" id="UP000007575"/>
    </source>
</evidence>
<dbReference type="RefSeq" id="WP_014686636.1">
    <property type="nucleotide sequence ID" value="NC_017791.1"/>
</dbReference>
<geneLocation type="plasmid" evidence="1 2">
    <name>P2</name>
</geneLocation>
<dbReference type="KEGG" id="dgo:DGo_PB0272"/>
<sequence length="74" mass="8616">MHERLIRVFCSGPNFRFQADLCELGPDDCEFIMLERVRDLDQLRKGEAFWMRELGALNQETGYDINRVLAPTPA</sequence>
<dbReference type="EMBL" id="CP002193">
    <property type="protein sequence ID" value="AFD27541.1"/>
    <property type="molecule type" value="Genomic_DNA"/>
</dbReference>